<evidence type="ECO:0000256" key="4">
    <source>
        <dbReference type="ARBA" id="ARBA00022840"/>
    </source>
</evidence>
<keyword evidence="4 5" id="KW-0067">ATP-binding</keyword>
<keyword evidence="9" id="KW-1185">Reference proteome</keyword>
<feature type="domain" description="Protein kinase" evidence="7">
    <location>
        <begin position="79"/>
        <end position="371"/>
    </location>
</feature>
<dbReference type="InterPro" id="IPR008271">
    <property type="entry name" value="Ser/Thr_kinase_AS"/>
</dbReference>
<protein>
    <submittedName>
        <fullName evidence="8">Serine/threonine-protein kinase PknB</fullName>
        <ecNumber evidence="8">2.7.11.1</ecNumber>
    </submittedName>
</protein>
<evidence type="ECO:0000259" key="7">
    <source>
        <dbReference type="PROSITE" id="PS50011"/>
    </source>
</evidence>
<gene>
    <name evidence="8" type="primary">pknB_11</name>
    <name evidence="8" type="ORF">K227x_38600</name>
</gene>
<feature type="binding site" evidence="5">
    <location>
        <position position="108"/>
    </location>
    <ligand>
        <name>ATP</name>
        <dbReference type="ChEBI" id="CHEBI:30616"/>
    </ligand>
</feature>
<evidence type="ECO:0000256" key="2">
    <source>
        <dbReference type="ARBA" id="ARBA00022741"/>
    </source>
</evidence>
<dbReference type="InterPro" id="IPR000719">
    <property type="entry name" value="Prot_kinase_dom"/>
</dbReference>
<dbReference type="PROSITE" id="PS50011">
    <property type="entry name" value="PROTEIN_KINASE_DOM"/>
    <property type="match status" value="1"/>
</dbReference>
<dbReference type="Gene3D" id="3.30.200.20">
    <property type="entry name" value="Phosphorylase Kinase, domain 1"/>
    <property type="match status" value="1"/>
</dbReference>
<dbReference type="KEGG" id="rlc:K227x_38600"/>
<keyword evidence="1 8" id="KW-0808">Transferase</keyword>
<dbReference type="InterPro" id="IPR017441">
    <property type="entry name" value="Protein_kinase_ATP_BS"/>
</dbReference>
<evidence type="ECO:0000256" key="6">
    <source>
        <dbReference type="SAM" id="Phobius"/>
    </source>
</evidence>
<feature type="transmembrane region" description="Helical" evidence="6">
    <location>
        <begin position="394"/>
        <end position="416"/>
    </location>
</feature>
<evidence type="ECO:0000313" key="9">
    <source>
        <dbReference type="Proteomes" id="UP000318538"/>
    </source>
</evidence>
<evidence type="ECO:0000313" key="8">
    <source>
        <dbReference type="EMBL" id="QDT05460.1"/>
    </source>
</evidence>
<dbReference type="Gene3D" id="1.10.510.10">
    <property type="entry name" value="Transferase(Phosphotransferase) domain 1"/>
    <property type="match status" value="1"/>
</dbReference>
<dbReference type="PANTHER" id="PTHR43289:SF6">
    <property type="entry name" value="SERINE_THREONINE-PROTEIN KINASE NEKL-3"/>
    <property type="match status" value="1"/>
</dbReference>
<proteinExistence type="predicted"/>
<keyword evidence="6" id="KW-1133">Transmembrane helix</keyword>
<dbReference type="PANTHER" id="PTHR43289">
    <property type="entry name" value="MITOGEN-ACTIVATED PROTEIN KINASE KINASE KINASE 20-RELATED"/>
    <property type="match status" value="1"/>
</dbReference>
<evidence type="ECO:0000256" key="1">
    <source>
        <dbReference type="ARBA" id="ARBA00022679"/>
    </source>
</evidence>
<dbReference type="GO" id="GO:0005524">
    <property type="term" value="F:ATP binding"/>
    <property type="evidence" value="ECO:0007669"/>
    <property type="project" value="UniProtKB-UniRule"/>
</dbReference>
<dbReference type="Pfam" id="PF00069">
    <property type="entry name" value="Pkinase"/>
    <property type="match status" value="1"/>
</dbReference>
<dbReference type="Proteomes" id="UP000318538">
    <property type="component" value="Chromosome"/>
</dbReference>
<evidence type="ECO:0000256" key="3">
    <source>
        <dbReference type="ARBA" id="ARBA00022777"/>
    </source>
</evidence>
<dbReference type="PROSITE" id="PS00108">
    <property type="entry name" value="PROTEIN_KINASE_ST"/>
    <property type="match status" value="1"/>
</dbReference>
<keyword evidence="6" id="KW-0472">Membrane</keyword>
<keyword evidence="2 5" id="KW-0547">Nucleotide-binding</keyword>
<organism evidence="8 9">
    <name type="scientific">Rubripirellula lacrimiformis</name>
    <dbReference type="NCBI Taxonomy" id="1930273"/>
    <lineage>
        <taxon>Bacteria</taxon>
        <taxon>Pseudomonadati</taxon>
        <taxon>Planctomycetota</taxon>
        <taxon>Planctomycetia</taxon>
        <taxon>Pirellulales</taxon>
        <taxon>Pirellulaceae</taxon>
        <taxon>Rubripirellula</taxon>
    </lineage>
</organism>
<name>A0A517NEB5_9BACT</name>
<accession>A0A517NEB5</accession>
<evidence type="ECO:0000256" key="5">
    <source>
        <dbReference type="PROSITE-ProRule" id="PRU10141"/>
    </source>
</evidence>
<keyword evidence="3 8" id="KW-0418">Kinase</keyword>
<dbReference type="PROSITE" id="PS00107">
    <property type="entry name" value="PROTEIN_KINASE_ATP"/>
    <property type="match status" value="1"/>
</dbReference>
<dbReference type="AlphaFoldDB" id="A0A517NEB5"/>
<dbReference type="GO" id="GO:0004674">
    <property type="term" value="F:protein serine/threonine kinase activity"/>
    <property type="evidence" value="ECO:0007669"/>
    <property type="project" value="UniProtKB-EC"/>
</dbReference>
<dbReference type="CDD" id="cd14014">
    <property type="entry name" value="STKc_PknB_like"/>
    <property type="match status" value="1"/>
</dbReference>
<dbReference type="SMART" id="SM00220">
    <property type="entry name" value="S_TKc"/>
    <property type="match status" value="1"/>
</dbReference>
<keyword evidence="6" id="KW-0812">Transmembrane</keyword>
<dbReference type="EC" id="2.7.11.1" evidence="8"/>
<reference evidence="8 9" key="1">
    <citation type="submission" date="2019-02" db="EMBL/GenBank/DDBJ databases">
        <title>Deep-cultivation of Planctomycetes and their phenomic and genomic characterization uncovers novel biology.</title>
        <authorList>
            <person name="Wiegand S."/>
            <person name="Jogler M."/>
            <person name="Boedeker C."/>
            <person name="Pinto D."/>
            <person name="Vollmers J."/>
            <person name="Rivas-Marin E."/>
            <person name="Kohn T."/>
            <person name="Peeters S.H."/>
            <person name="Heuer A."/>
            <person name="Rast P."/>
            <person name="Oberbeckmann S."/>
            <person name="Bunk B."/>
            <person name="Jeske O."/>
            <person name="Meyerdierks A."/>
            <person name="Storesund J.E."/>
            <person name="Kallscheuer N."/>
            <person name="Luecker S."/>
            <person name="Lage O.M."/>
            <person name="Pohl T."/>
            <person name="Merkel B.J."/>
            <person name="Hornburger P."/>
            <person name="Mueller R.-W."/>
            <person name="Bruemmer F."/>
            <person name="Labrenz M."/>
            <person name="Spormann A.M."/>
            <person name="Op den Camp H."/>
            <person name="Overmann J."/>
            <person name="Amann R."/>
            <person name="Jetten M.S.M."/>
            <person name="Mascher T."/>
            <person name="Medema M.H."/>
            <person name="Devos D.P."/>
            <person name="Kaster A.-K."/>
            <person name="Ovreas L."/>
            <person name="Rohde M."/>
            <person name="Galperin M.Y."/>
            <person name="Jogler C."/>
        </authorList>
    </citation>
    <scope>NUCLEOTIDE SEQUENCE [LARGE SCALE GENOMIC DNA]</scope>
    <source>
        <strain evidence="8 9">K22_7</strain>
    </source>
</reference>
<dbReference type="EMBL" id="CP036525">
    <property type="protein sequence ID" value="QDT05460.1"/>
    <property type="molecule type" value="Genomic_DNA"/>
</dbReference>
<dbReference type="OrthoDB" id="6111975at2"/>
<dbReference type="InterPro" id="IPR011009">
    <property type="entry name" value="Kinase-like_dom_sf"/>
</dbReference>
<dbReference type="RefSeq" id="WP_145171590.1">
    <property type="nucleotide sequence ID" value="NZ_CP036525.1"/>
</dbReference>
<sequence length="644" mass="70673">MSKSLNRLVELLIKSGTVSEGQIEGIRAELAAMGDREDSHTKDRDQVLAKQLTDSGVLTDFQACSVRDGKSDELVLDDYLILDEIGSGGMGSVYRARHTVMGREVAVKFAKNDDPDASDDERFRREVEALSRLVHPNIVSALDAGYRGANCYLVMEYVEGMDLSTHVKKNGTMSFPDALNVLVQAAEGLKFVHKNNIIHRDIKPGNILICGDRQVKLLDVGLARFGDGATVSEDDVDTKDLADQAPVTVDATTDANLTQRGQIVGTIDYMAPEQAVDSRKVSPSVDIYGLGCTFHFLVTGNPPYRERGKSTLERVIAHREKAVPLLSQRCRDVPTEFDPIFTKMLAKSPSKRYRDASELLGDLRRIQRDFSSVLSDQSPRLQSMIEARSRRRRLIQWSLVGGAAMLTIAILAGLTVHTIRRQAANLALVMETIADDLPGDVDADNPSEGKQAVVSPPKIQTVSPPLDLFGYLDTDRSIQTGTGWELTDTELLIPNSTPSLLSVPIRVLEEYRLIVTVRRVEGTGPLVMFLPVHGQSQCFILIDSQRSSESIAGIGFTSDGRLISVQRRCPPLGDQPQRISMDVRDDGIQCFFGDQSILDWRGDPSALVMGGGWTGTDEAKLVIGSNHESSFSLSEIRIETISPP</sequence>
<dbReference type="SUPFAM" id="SSF56112">
    <property type="entry name" value="Protein kinase-like (PK-like)"/>
    <property type="match status" value="1"/>
</dbReference>